<evidence type="ECO:0000313" key="3">
    <source>
        <dbReference type="Proteomes" id="UP001152049"/>
    </source>
</evidence>
<name>A0A9W8VAK0_9HYPO</name>
<feature type="domain" description="AB hydrolase-1" evidence="1">
    <location>
        <begin position="8"/>
        <end position="235"/>
    </location>
</feature>
<evidence type="ECO:0000259" key="1">
    <source>
        <dbReference type="Pfam" id="PF12697"/>
    </source>
</evidence>
<dbReference type="OrthoDB" id="1263307at2759"/>
<dbReference type="InterPro" id="IPR000073">
    <property type="entry name" value="AB_hydrolase_1"/>
</dbReference>
<reference evidence="2" key="1">
    <citation type="submission" date="2022-09" db="EMBL/GenBank/DDBJ databases">
        <title>Fusarium specimens isolated from Avocado Roots.</title>
        <authorList>
            <person name="Stajich J."/>
            <person name="Roper C."/>
            <person name="Heimlech-Rivalta G."/>
        </authorList>
    </citation>
    <scope>NUCLEOTIDE SEQUENCE</scope>
    <source>
        <strain evidence="2">CF00136</strain>
    </source>
</reference>
<dbReference type="EMBL" id="JAOQAZ010000023">
    <property type="protein sequence ID" value="KAJ4253962.1"/>
    <property type="molecule type" value="Genomic_DNA"/>
</dbReference>
<protein>
    <recommendedName>
        <fullName evidence="1">AB hydrolase-1 domain-containing protein</fullName>
    </recommendedName>
</protein>
<sequence>MINSKPTIVIVHGGWQRQYQYEALAQGLVERGFEVLRPESATAAAEVSQVKGKTYLDDVAVIRDIIEAPLAAGKEIILVCHSYAGIPASAAAEGYQVPERKVQGLSGGIKHIVYLAALALPAKGLSLLAAIGGSYPPWMDNQGDVVAVNERGEDALFNDYDAQTASRLLAGCVYQSTSSLETPSDFAAVDVAVPKTYVVCELDHAVPVEAQLGMASALGERTNIVRVQSGHSVYGNRKVLPDLLRLIEQVADA</sequence>
<dbReference type="Proteomes" id="UP001152049">
    <property type="component" value="Unassembled WGS sequence"/>
</dbReference>
<accession>A0A9W8VAK0</accession>
<dbReference type="InterPro" id="IPR052897">
    <property type="entry name" value="Sec-Metab_Biosynth_Hydrolase"/>
</dbReference>
<dbReference type="Gene3D" id="3.40.50.1820">
    <property type="entry name" value="alpha/beta hydrolase"/>
    <property type="match status" value="1"/>
</dbReference>
<dbReference type="SUPFAM" id="SSF53474">
    <property type="entry name" value="alpha/beta-Hydrolases"/>
    <property type="match status" value="1"/>
</dbReference>
<proteinExistence type="predicted"/>
<dbReference type="AlphaFoldDB" id="A0A9W8VAK0"/>
<dbReference type="PANTHER" id="PTHR37017">
    <property type="entry name" value="AB HYDROLASE-1 DOMAIN-CONTAINING PROTEIN-RELATED"/>
    <property type="match status" value="1"/>
</dbReference>
<comment type="caution">
    <text evidence="2">The sequence shown here is derived from an EMBL/GenBank/DDBJ whole genome shotgun (WGS) entry which is preliminary data.</text>
</comment>
<dbReference type="PANTHER" id="PTHR37017:SF13">
    <property type="entry name" value="AB HYDROLASE-1 DOMAIN-CONTAINING PROTEIN"/>
    <property type="match status" value="1"/>
</dbReference>
<dbReference type="InterPro" id="IPR029058">
    <property type="entry name" value="AB_hydrolase_fold"/>
</dbReference>
<dbReference type="Pfam" id="PF12697">
    <property type="entry name" value="Abhydrolase_6"/>
    <property type="match status" value="1"/>
</dbReference>
<evidence type="ECO:0000313" key="2">
    <source>
        <dbReference type="EMBL" id="KAJ4253962.1"/>
    </source>
</evidence>
<gene>
    <name evidence="2" type="ORF">NW762_010361</name>
</gene>
<keyword evidence="3" id="KW-1185">Reference proteome</keyword>
<organism evidence="2 3">
    <name type="scientific">Fusarium torreyae</name>
    <dbReference type="NCBI Taxonomy" id="1237075"/>
    <lineage>
        <taxon>Eukaryota</taxon>
        <taxon>Fungi</taxon>
        <taxon>Dikarya</taxon>
        <taxon>Ascomycota</taxon>
        <taxon>Pezizomycotina</taxon>
        <taxon>Sordariomycetes</taxon>
        <taxon>Hypocreomycetidae</taxon>
        <taxon>Hypocreales</taxon>
        <taxon>Nectriaceae</taxon>
        <taxon>Fusarium</taxon>
    </lineage>
</organism>